<dbReference type="PROSITE" id="PS50002">
    <property type="entry name" value="SH3"/>
    <property type="match status" value="1"/>
</dbReference>
<dbReference type="SMART" id="SM00219">
    <property type="entry name" value="TyrKc"/>
    <property type="match status" value="1"/>
</dbReference>
<dbReference type="GO" id="GO:0005524">
    <property type="term" value="F:ATP binding"/>
    <property type="evidence" value="ECO:0007669"/>
    <property type="project" value="UniProtKB-UniRule"/>
</dbReference>
<dbReference type="SUPFAM" id="SSF50044">
    <property type="entry name" value="SH3-domain"/>
    <property type="match status" value="1"/>
</dbReference>
<comment type="caution">
    <text evidence="15">The sequence shown here is derived from an EMBL/GenBank/DDBJ whole genome shotgun (WGS) entry which is preliminary data.</text>
</comment>
<dbReference type="Pfam" id="PF07714">
    <property type="entry name" value="PK_Tyr_Ser-Thr"/>
    <property type="match status" value="1"/>
</dbReference>
<feature type="domain" description="SH3" evidence="13">
    <location>
        <begin position="31"/>
        <end position="92"/>
    </location>
</feature>
<dbReference type="InterPro" id="IPR036860">
    <property type="entry name" value="SH2_dom_sf"/>
</dbReference>
<dbReference type="InterPro" id="IPR000980">
    <property type="entry name" value="SH2"/>
</dbReference>
<comment type="catalytic activity">
    <reaction evidence="7 11">
        <text>L-tyrosyl-[protein] + ATP = O-phospho-L-tyrosyl-[protein] + ADP + H(+)</text>
        <dbReference type="Rhea" id="RHEA:10596"/>
        <dbReference type="Rhea" id="RHEA-COMP:10136"/>
        <dbReference type="Rhea" id="RHEA-COMP:20101"/>
        <dbReference type="ChEBI" id="CHEBI:15378"/>
        <dbReference type="ChEBI" id="CHEBI:30616"/>
        <dbReference type="ChEBI" id="CHEBI:46858"/>
        <dbReference type="ChEBI" id="CHEBI:61978"/>
        <dbReference type="ChEBI" id="CHEBI:456216"/>
        <dbReference type="EC" id="2.7.10.2"/>
    </reaction>
</comment>
<dbReference type="InterPro" id="IPR017441">
    <property type="entry name" value="Protein_kinase_ATP_BS"/>
</dbReference>
<evidence type="ECO:0000259" key="13">
    <source>
        <dbReference type="PROSITE" id="PS50002"/>
    </source>
</evidence>
<dbReference type="AlphaFoldDB" id="A0AAV1ZIG5"/>
<evidence type="ECO:0000259" key="12">
    <source>
        <dbReference type="PROSITE" id="PS50001"/>
    </source>
</evidence>
<dbReference type="InterPro" id="IPR001245">
    <property type="entry name" value="Ser-Thr/Tyr_kinase_cat_dom"/>
</dbReference>
<evidence type="ECO:0000256" key="9">
    <source>
        <dbReference type="PROSITE-ProRule" id="PRU00192"/>
    </source>
</evidence>
<keyword evidence="8" id="KW-0727">SH2 domain</keyword>
<feature type="binding site" evidence="10">
    <location>
        <position position="247"/>
    </location>
    <ligand>
        <name>ATP</name>
        <dbReference type="ChEBI" id="CHEBI:30616"/>
    </ligand>
</feature>
<dbReference type="PRINTS" id="PR00401">
    <property type="entry name" value="SH2DOMAIN"/>
</dbReference>
<dbReference type="InterPro" id="IPR020635">
    <property type="entry name" value="Tyr_kinase_cat_dom"/>
</dbReference>
<dbReference type="EC" id="2.7.10.2" evidence="11"/>
<protein>
    <recommendedName>
        <fullName evidence="11">Tyrosine-protein kinase</fullName>
        <ecNumber evidence="11">2.7.10.2</ecNumber>
    </recommendedName>
</protein>
<dbReference type="EMBL" id="CAXIEN010000054">
    <property type="protein sequence ID" value="CAL1271527.1"/>
    <property type="molecule type" value="Genomic_DNA"/>
</dbReference>
<dbReference type="InterPro" id="IPR001452">
    <property type="entry name" value="SH3_domain"/>
</dbReference>
<dbReference type="InterPro" id="IPR008266">
    <property type="entry name" value="Tyr_kinase_AS"/>
</dbReference>
<feature type="domain" description="Protein kinase" evidence="14">
    <location>
        <begin position="219"/>
        <end position="471"/>
    </location>
</feature>
<dbReference type="FunFam" id="1.10.510.10:FF:000554">
    <property type="entry name" value="Predicted protein"/>
    <property type="match status" value="1"/>
</dbReference>
<evidence type="ECO:0000313" key="16">
    <source>
        <dbReference type="Proteomes" id="UP001497382"/>
    </source>
</evidence>
<dbReference type="PROSITE" id="PS00109">
    <property type="entry name" value="PROTEIN_KINASE_TYR"/>
    <property type="match status" value="1"/>
</dbReference>
<organism evidence="15 16">
    <name type="scientific">Larinioides sclopetarius</name>
    <dbReference type="NCBI Taxonomy" id="280406"/>
    <lineage>
        <taxon>Eukaryota</taxon>
        <taxon>Metazoa</taxon>
        <taxon>Ecdysozoa</taxon>
        <taxon>Arthropoda</taxon>
        <taxon>Chelicerata</taxon>
        <taxon>Arachnida</taxon>
        <taxon>Araneae</taxon>
        <taxon>Araneomorphae</taxon>
        <taxon>Entelegynae</taxon>
        <taxon>Araneoidea</taxon>
        <taxon>Araneidae</taxon>
        <taxon>Larinioides</taxon>
    </lineage>
</organism>
<dbReference type="SUPFAM" id="SSF56112">
    <property type="entry name" value="Protein kinase-like (PK-like)"/>
    <property type="match status" value="1"/>
</dbReference>
<gene>
    <name evidence="15" type="ORF">LARSCL_LOCUS5861</name>
</gene>
<evidence type="ECO:0000256" key="7">
    <source>
        <dbReference type="ARBA" id="ARBA00051245"/>
    </source>
</evidence>
<dbReference type="Pfam" id="PF00017">
    <property type="entry name" value="SH2"/>
    <property type="match status" value="1"/>
</dbReference>
<evidence type="ECO:0000259" key="14">
    <source>
        <dbReference type="PROSITE" id="PS50011"/>
    </source>
</evidence>
<dbReference type="InterPro" id="IPR011009">
    <property type="entry name" value="Kinase-like_dom_sf"/>
</dbReference>
<dbReference type="PROSITE" id="PS50011">
    <property type="entry name" value="PROTEIN_KINASE_DOM"/>
    <property type="match status" value="1"/>
</dbReference>
<dbReference type="Gene3D" id="3.30.505.10">
    <property type="entry name" value="SH2 domain"/>
    <property type="match status" value="1"/>
</dbReference>
<evidence type="ECO:0000256" key="4">
    <source>
        <dbReference type="ARBA" id="ARBA00022777"/>
    </source>
</evidence>
<dbReference type="GO" id="GO:0004715">
    <property type="term" value="F:non-membrane spanning protein tyrosine kinase activity"/>
    <property type="evidence" value="ECO:0007669"/>
    <property type="project" value="UniProtKB-EC"/>
</dbReference>
<dbReference type="InterPro" id="IPR050198">
    <property type="entry name" value="Non-receptor_tyrosine_kinases"/>
</dbReference>
<reference evidence="15 16" key="1">
    <citation type="submission" date="2024-04" db="EMBL/GenBank/DDBJ databases">
        <authorList>
            <person name="Rising A."/>
            <person name="Reimegard J."/>
            <person name="Sonavane S."/>
            <person name="Akerstrom W."/>
            <person name="Nylinder S."/>
            <person name="Hedman E."/>
            <person name="Kallberg Y."/>
        </authorList>
    </citation>
    <scope>NUCLEOTIDE SEQUENCE [LARGE SCALE GENOMIC DNA]</scope>
</reference>
<accession>A0AAV1ZIG5</accession>
<comment type="similarity">
    <text evidence="11">Belongs to the protein kinase superfamily. Tyr protein kinase family.</text>
</comment>
<proteinExistence type="inferred from homology"/>
<keyword evidence="16" id="KW-1185">Reference proteome</keyword>
<dbReference type="InterPro" id="IPR000719">
    <property type="entry name" value="Prot_kinase_dom"/>
</dbReference>
<dbReference type="PROSITE" id="PS50001">
    <property type="entry name" value="SH2"/>
    <property type="match status" value="1"/>
</dbReference>
<dbReference type="GO" id="GO:0048468">
    <property type="term" value="P:cell development"/>
    <property type="evidence" value="ECO:0007669"/>
    <property type="project" value="UniProtKB-ARBA"/>
</dbReference>
<dbReference type="Gene3D" id="2.30.30.40">
    <property type="entry name" value="SH3 Domains"/>
    <property type="match status" value="1"/>
</dbReference>
<evidence type="ECO:0000256" key="3">
    <source>
        <dbReference type="ARBA" id="ARBA00022741"/>
    </source>
</evidence>
<dbReference type="Pfam" id="PF00018">
    <property type="entry name" value="SH3_1"/>
    <property type="match status" value="1"/>
</dbReference>
<dbReference type="PANTHER" id="PTHR24418">
    <property type="entry name" value="TYROSINE-PROTEIN KINASE"/>
    <property type="match status" value="1"/>
</dbReference>
<dbReference type="Proteomes" id="UP001497382">
    <property type="component" value="Unassembled WGS sequence"/>
</dbReference>
<evidence type="ECO:0000256" key="1">
    <source>
        <dbReference type="ARBA" id="ARBA00022443"/>
    </source>
</evidence>
<evidence type="ECO:0000256" key="6">
    <source>
        <dbReference type="ARBA" id="ARBA00023137"/>
    </source>
</evidence>
<evidence type="ECO:0000256" key="2">
    <source>
        <dbReference type="ARBA" id="ARBA00022679"/>
    </source>
</evidence>
<dbReference type="SMART" id="SM00326">
    <property type="entry name" value="SH3"/>
    <property type="match status" value="1"/>
</dbReference>
<feature type="domain" description="SH2" evidence="12">
    <location>
        <begin position="98"/>
        <end position="194"/>
    </location>
</feature>
<keyword evidence="2 11" id="KW-0808">Transferase</keyword>
<sequence>MGICCHSREAAVRKEEAAVHFTNVREDQTTDNRVIAVALYPLESTNRFLLKFERGDKLIIEDDSDPDWYMARHVNEERRGFVPKSYLNLDRFAGDESWFFDDTNRADAERLLLQPENEPGAFLVRHSHSQGSYALSIKDIDANANEVLIRHYKIRTLDRGGFFISPRDSFSTLKDLVTYYSNADGLCRRLEKPCLRPRPAILGPLPNSRDEYEVPFESLEFVRTLGKGNFGEVFYGFWNGTVEVAIKRLISNGVGTDEFRREVAVMKAICHPKIVRLYAICTEKEPFCIVMEYMCNGNLQHYLKTDLGKRLRLPSLVNISAQIADGMMYLEANNMIHRDLAARNILVGDGGIVKLADFGLARIVDEAVYVASGGKLPIKWTAPEAYTTGEFTIKSDVWSFGIVLYEIFTHGGTPYLGMKNAQVSQLITKHDYRMPKPSDPDCTDAVYDIMTKCWKKDPKDRPTFEFLYHFFTDFPVSSEGSYREAD</sequence>
<dbReference type="SUPFAM" id="SSF55550">
    <property type="entry name" value="SH2 domain"/>
    <property type="match status" value="1"/>
</dbReference>
<dbReference type="InterPro" id="IPR036028">
    <property type="entry name" value="SH3-like_dom_sf"/>
</dbReference>
<keyword evidence="6 11" id="KW-0829">Tyrosine-protein kinase</keyword>
<keyword evidence="3 10" id="KW-0547">Nucleotide-binding</keyword>
<evidence type="ECO:0000256" key="8">
    <source>
        <dbReference type="PROSITE-ProRule" id="PRU00191"/>
    </source>
</evidence>
<dbReference type="SMART" id="SM00252">
    <property type="entry name" value="SH2"/>
    <property type="match status" value="1"/>
</dbReference>
<dbReference type="Gene3D" id="1.10.510.10">
    <property type="entry name" value="Transferase(Phosphotransferase) domain 1"/>
    <property type="match status" value="1"/>
</dbReference>
<evidence type="ECO:0000256" key="10">
    <source>
        <dbReference type="PROSITE-ProRule" id="PRU10141"/>
    </source>
</evidence>
<evidence type="ECO:0000313" key="15">
    <source>
        <dbReference type="EMBL" id="CAL1271527.1"/>
    </source>
</evidence>
<dbReference type="GO" id="GO:0002009">
    <property type="term" value="P:morphogenesis of an epithelium"/>
    <property type="evidence" value="ECO:0007669"/>
    <property type="project" value="UniProtKB-ARBA"/>
</dbReference>
<evidence type="ECO:0000256" key="11">
    <source>
        <dbReference type="RuleBase" id="RU362096"/>
    </source>
</evidence>
<keyword evidence="1 9" id="KW-0728">SH3 domain</keyword>
<name>A0AAV1ZIG5_9ARAC</name>
<keyword evidence="4 11" id="KW-0418">Kinase</keyword>
<dbReference type="PROSITE" id="PS00107">
    <property type="entry name" value="PROTEIN_KINASE_ATP"/>
    <property type="match status" value="1"/>
</dbReference>
<evidence type="ECO:0000256" key="5">
    <source>
        <dbReference type="ARBA" id="ARBA00022840"/>
    </source>
</evidence>
<dbReference type="PRINTS" id="PR00109">
    <property type="entry name" value="TYRKINASE"/>
</dbReference>
<keyword evidence="5 10" id="KW-0067">ATP-binding</keyword>